<protein>
    <submittedName>
        <fullName evidence="1">Uncharacterized protein</fullName>
    </submittedName>
</protein>
<evidence type="ECO:0000313" key="1">
    <source>
        <dbReference type="EMBL" id="SOD60846.1"/>
    </source>
</evidence>
<keyword evidence="2" id="KW-1185">Reference proteome</keyword>
<name>A0A286DQC4_9GAMM</name>
<dbReference type="Proteomes" id="UP000219271">
    <property type="component" value="Unassembled WGS sequence"/>
</dbReference>
<accession>A0A286DQC4</accession>
<gene>
    <name evidence="1" type="ORF">SAMN06273570_4871</name>
</gene>
<proteinExistence type="predicted"/>
<evidence type="ECO:0000313" key="2">
    <source>
        <dbReference type="Proteomes" id="UP000219271"/>
    </source>
</evidence>
<organism evidence="1 2">
    <name type="scientific">Candidatus Pantoea floridensis</name>
    <dbReference type="NCBI Taxonomy" id="1938870"/>
    <lineage>
        <taxon>Bacteria</taxon>
        <taxon>Pseudomonadati</taxon>
        <taxon>Pseudomonadota</taxon>
        <taxon>Gammaproteobacteria</taxon>
        <taxon>Enterobacterales</taxon>
        <taxon>Erwiniaceae</taxon>
        <taxon>Pantoea</taxon>
    </lineage>
</organism>
<reference evidence="2" key="1">
    <citation type="submission" date="2017-09" db="EMBL/GenBank/DDBJ databases">
        <authorList>
            <person name="Varghese N."/>
            <person name="Submissions S."/>
        </authorList>
    </citation>
    <scope>NUCLEOTIDE SEQUENCE [LARGE SCALE GENOMIC DNA]</scope>
    <source>
        <strain evidence="2">JKS000234</strain>
    </source>
</reference>
<sequence>MNGVNFDELHRVNNGASGEDTTAFTYDDEIKCCRCGAVNSVEYGKVKGVTVTQNFNQLANPKIGRVSGLLSAPRLISAAPGQTVYSVQRG</sequence>
<dbReference type="AlphaFoldDB" id="A0A286DQC4"/>
<dbReference type="EMBL" id="OCMY01000002">
    <property type="protein sequence ID" value="SOD60846.1"/>
    <property type="molecule type" value="Genomic_DNA"/>
</dbReference>